<feature type="transmembrane region" description="Helical" evidence="9">
    <location>
        <begin position="119"/>
        <end position="139"/>
    </location>
</feature>
<reference evidence="11" key="1">
    <citation type="journal article" date="2019" name="Int. J. Syst. Evol. Microbiol.">
        <title>The Global Catalogue of Microorganisms (GCM) 10K type strain sequencing project: providing services to taxonomists for standard genome sequencing and annotation.</title>
        <authorList>
            <consortium name="The Broad Institute Genomics Platform"/>
            <consortium name="The Broad Institute Genome Sequencing Center for Infectious Disease"/>
            <person name="Wu L."/>
            <person name="Ma J."/>
        </authorList>
    </citation>
    <scope>NUCLEOTIDE SEQUENCE [LARGE SCALE GENOMIC DNA]</scope>
    <source>
        <strain evidence="11">JCM 32226</strain>
    </source>
</reference>
<evidence type="ECO:0000313" key="11">
    <source>
        <dbReference type="Proteomes" id="UP001501321"/>
    </source>
</evidence>
<organism evidence="10 11">
    <name type="scientific">Pseudaeromonas paramecii</name>
    <dbReference type="NCBI Taxonomy" id="2138166"/>
    <lineage>
        <taxon>Bacteria</taxon>
        <taxon>Pseudomonadati</taxon>
        <taxon>Pseudomonadota</taxon>
        <taxon>Gammaproteobacteria</taxon>
        <taxon>Aeromonadales</taxon>
        <taxon>Aeromonadaceae</taxon>
        <taxon>Pseudaeromonas</taxon>
    </lineage>
</organism>
<evidence type="ECO:0000256" key="8">
    <source>
        <dbReference type="ARBA" id="ARBA00035655"/>
    </source>
</evidence>
<evidence type="ECO:0000256" key="1">
    <source>
        <dbReference type="ARBA" id="ARBA00004429"/>
    </source>
</evidence>
<dbReference type="PANTHER" id="PTHR30574:SF1">
    <property type="entry name" value="SULPHUR TRANSPORT DOMAIN-CONTAINING PROTEIN"/>
    <property type="match status" value="1"/>
</dbReference>
<feature type="transmembrane region" description="Helical" evidence="9">
    <location>
        <begin position="50"/>
        <end position="72"/>
    </location>
</feature>
<gene>
    <name evidence="10" type="ORF">GCM10023095_15280</name>
</gene>
<feature type="transmembrane region" description="Helical" evidence="9">
    <location>
        <begin position="78"/>
        <end position="98"/>
    </location>
</feature>
<keyword evidence="11" id="KW-1185">Reference proteome</keyword>
<feature type="transmembrane region" description="Helical" evidence="9">
    <location>
        <begin position="20"/>
        <end position="43"/>
    </location>
</feature>
<dbReference type="Pfam" id="PF04143">
    <property type="entry name" value="Sulf_transp"/>
    <property type="match status" value="1"/>
</dbReference>
<evidence type="ECO:0000256" key="5">
    <source>
        <dbReference type="ARBA" id="ARBA00022692"/>
    </source>
</evidence>
<keyword evidence="5 9" id="KW-0812">Transmembrane</keyword>
<evidence type="ECO:0000256" key="3">
    <source>
        <dbReference type="ARBA" id="ARBA00022475"/>
    </source>
</evidence>
<keyword evidence="3" id="KW-1003">Cell membrane</keyword>
<comment type="caution">
    <text evidence="10">The sequence shown here is derived from an EMBL/GenBank/DDBJ whole genome shotgun (WGS) entry which is preliminary data.</text>
</comment>
<accession>A0ABP8Q5D2</accession>
<name>A0ABP8Q5D2_9GAMM</name>
<keyword evidence="4" id="KW-0997">Cell inner membrane</keyword>
<dbReference type="InterPro" id="IPR007272">
    <property type="entry name" value="Sulf_transp_TsuA/YedE"/>
</dbReference>
<protein>
    <submittedName>
        <fullName evidence="10">YeeE/YedE family protein</fullName>
    </submittedName>
</protein>
<comment type="subcellular location">
    <subcellularLocation>
        <location evidence="1">Cell inner membrane</location>
        <topology evidence="1">Multi-pass membrane protein</topology>
    </subcellularLocation>
</comment>
<evidence type="ECO:0000256" key="2">
    <source>
        <dbReference type="ARBA" id="ARBA00022448"/>
    </source>
</evidence>
<evidence type="ECO:0000313" key="10">
    <source>
        <dbReference type="EMBL" id="GAA4497912.1"/>
    </source>
</evidence>
<keyword evidence="7 9" id="KW-0472">Membrane</keyword>
<dbReference type="EMBL" id="BAABFC010000010">
    <property type="protein sequence ID" value="GAA4497912.1"/>
    <property type="molecule type" value="Genomic_DNA"/>
</dbReference>
<evidence type="ECO:0000256" key="6">
    <source>
        <dbReference type="ARBA" id="ARBA00022989"/>
    </source>
</evidence>
<evidence type="ECO:0000256" key="9">
    <source>
        <dbReference type="SAM" id="Phobius"/>
    </source>
</evidence>
<sequence>MTIVNFTPWTAVLGGSLLGFSALVLLLVSGRIAGISGILAGFLGPKAGDWLWRALFIAGLMVGAALAFTLGWVTVPSLTAPTPVLLLAGLLVGMGAKLGNGCTSGHGICGMGRLSRRSIAATLTFMATGFITVFVLRHLL</sequence>
<dbReference type="Proteomes" id="UP001501321">
    <property type="component" value="Unassembled WGS sequence"/>
</dbReference>
<keyword evidence="6 9" id="KW-1133">Transmembrane helix</keyword>
<dbReference type="PANTHER" id="PTHR30574">
    <property type="entry name" value="INNER MEMBRANE PROTEIN YEDE"/>
    <property type="match status" value="1"/>
</dbReference>
<evidence type="ECO:0000256" key="4">
    <source>
        <dbReference type="ARBA" id="ARBA00022519"/>
    </source>
</evidence>
<evidence type="ECO:0000256" key="7">
    <source>
        <dbReference type="ARBA" id="ARBA00023136"/>
    </source>
</evidence>
<keyword evidence="2" id="KW-0813">Transport</keyword>
<comment type="similarity">
    <text evidence="8">Belongs to the TsuA/YedE (TC 9.B.102) family.</text>
</comment>
<proteinExistence type="inferred from homology"/>